<feature type="modified residue" description="4-aspartylphosphate" evidence="7">
    <location>
        <position position="1123"/>
    </location>
</feature>
<dbReference type="InterPro" id="IPR018062">
    <property type="entry name" value="HTH_AraC-typ_CS"/>
</dbReference>
<dbReference type="FunFam" id="3.40.50.2300:FF:000138">
    <property type="entry name" value="Two-component system sensor histidine kinase/response regulator"/>
    <property type="match status" value="1"/>
</dbReference>
<dbReference type="InterPro" id="IPR015943">
    <property type="entry name" value="WD40/YVTN_repeat-like_dom_sf"/>
</dbReference>
<keyword evidence="3 7" id="KW-0597">Phosphoprotein</keyword>
<dbReference type="PROSITE" id="PS50109">
    <property type="entry name" value="HIS_KIN"/>
    <property type="match status" value="1"/>
</dbReference>
<organism evidence="13 14">
    <name type="scientific">Candidatus Alistipes intestinigallinarum</name>
    <dbReference type="NCBI Taxonomy" id="2838440"/>
    <lineage>
        <taxon>Bacteria</taxon>
        <taxon>Pseudomonadati</taxon>
        <taxon>Bacteroidota</taxon>
        <taxon>Bacteroidia</taxon>
        <taxon>Bacteroidales</taxon>
        <taxon>Rikenellaceae</taxon>
        <taxon>Alistipes</taxon>
    </lineage>
</organism>
<feature type="domain" description="HTH araC/xylS-type" evidence="10">
    <location>
        <begin position="1222"/>
        <end position="1321"/>
    </location>
</feature>
<dbReference type="Gene3D" id="1.10.287.130">
    <property type="match status" value="1"/>
</dbReference>
<dbReference type="SUPFAM" id="SSF47384">
    <property type="entry name" value="Homodimeric domain of signal transducing histidine kinase"/>
    <property type="match status" value="1"/>
</dbReference>
<dbReference type="PROSITE" id="PS01124">
    <property type="entry name" value="HTH_ARAC_FAMILY_2"/>
    <property type="match status" value="1"/>
</dbReference>
<dbReference type="SUPFAM" id="SSF46689">
    <property type="entry name" value="Homeodomain-like"/>
    <property type="match status" value="1"/>
</dbReference>
<keyword evidence="8" id="KW-1133">Transmembrane helix</keyword>
<dbReference type="PRINTS" id="PR00344">
    <property type="entry name" value="BCTRLSENSOR"/>
</dbReference>
<dbReference type="InterPro" id="IPR003661">
    <property type="entry name" value="HisK_dim/P_dom"/>
</dbReference>
<dbReference type="Gene3D" id="2.60.40.10">
    <property type="entry name" value="Immunoglobulins"/>
    <property type="match status" value="1"/>
</dbReference>
<sequence length="1324" mass="151281">MRKFLLSLLGFAGGLSLAAAQSIHFDRLGINDGLSQNTVTTILQDDRGFMWFGTKDGLNRYDGKTFKTFKHNPGQKAGLGNSLIKCLMEDEAHRLWVGTDSGLYIYDPETERFTDLPLYDPEGKLITKPIAGLERDPKGCIWITVEANGVFRHDPRTGRTENCYRERRALRTLRSDRNGVIWFSGYGGGLFYTEDGFREVKPFLDAEGQPIYPKDIISFICFSDYNKLYLGLEAHGVVEVNLVTAQVTRLRLTDDPETPLFVRYILQYAPDELWIGTESGIIVYNTRTRHCQHLRSSLYDPYSLSDNAVYSLYKDREGGLWVGSFFGGINYLPRRNPDFDKYYQTDAPRSLQGRRVREICPDNRGGLWVGTEDAGLYRFDPAARTFDFFAPSREFSNVHGLLMDGDDLWVSTFSKGIRVIDTRTGRIRAYGDDGKPGRIFSNYVFALCKTESGRIYVGTMHGLQYYDPRTDRFPLVPEINGGKMVNDIREDSNGQLWVATFSNGLYRYDARNDRWSHFLHDPDDETSLPCDNITSVFEDGNGQIWLTTEGSGFSRFDPERETFIRYNSCDGMPSDVVFQIVEDGQGLFWITTNRGLVLFDPRTESVRQVYTVADRLLSNQFNYKSSYRSEQGIIYFGCIEGLISFDPARLVEQRTEYEPPVYITDFSLLDEPVVVGEPGSPLRKSIICSDSVSLKYDQNSFSLQLAALGYREPQSNRLLYKLEGLDDHWRRYTAESSTITYSKLPPGHYLFRVRLADRSEGPVRRLFIEVSPPFYLSTVAYVFYALLGVGFLGLVFLYHNRRNRRRQEQHIQTFEREKERELYNAKISFFTSIAHEIRTPLTLIKGPLENILARKTIDRELVEDLNIMDRNTNRLLDLTNQLLDFQKIEKERLSLNLTRQNVADVVSETFYRFSSSAKQQHKRFELEIGEKEAWAEIDREAFTKILSNLFNNALKYSDAMIRVELHREGQELRLTVTNDGEIVPAEMRDAIFAPFFRNTRKSEAPGTGIGLALSRSLAELHHGTLTMGSSETVNEFILTVPYSSGAVSAEPESVPDEAAGTMPDTVPEPVWEACSILVVEDNPEMQAFIRRQLSEHYSVITAENGVEALELLEKNYINLIVSDIMMPKMDGIELCERVKNDLRYSHIPLVMLTAKTTLQSKISGMDAGADAYIEKPFSSSYLLSVVANLIKSRRKLCEAFTKNPLVLANTMATSTADTDFIVRLQEIIHANFNNPEFKMNDIAEMMHMSRASFYRKIKGVLDMTPNDYLRLERLKTAAQLLKDKRYHINEVCYMVGFSSTSYFSKCFQKQFGVLPKNFVSDSEE</sequence>
<dbReference type="CDD" id="cd17574">
    <property type="entry name" value="REC_OmpR"/>
    <property type="match status" value="1"/>
</dbReference>
<dbReference type="SMART" id="SM00388">
    <property type="entry name" value="HisKA"/>
    <property type="match status" value="1"/>
</dbReference>
<dbReference type="InterPro" id="IPR018060">
    <property type="entry name" value="HTH_AraC"/>
</dbReference>
<dbReference type="SUPFAM" id="SSF50998">
    <property type="entry name" value="Quinoprotein alcohol dehydrogenase-like"/>
    <property type="match status" value="1"/>
</dbReference>
<dbReference type="CDD" id="cd00082">
    <property type="entry name" value="HisKA"/>
    <property type="match status" value="1"/>
</dbReference>
<dbReference type="InterPro" id="IPR011006">
    <property type="entry name" value="CheY-like_superfamily"/>
</dbReference>
<feature type="signal peptide" evidence="9">
    <location>
        <begin position="1"/>
        <end position="18"/>
    </location>
</feature>
<comment type="caution">
    <text evidence="13">The sequence shown here is derived from an EMBL/GenBank/DDBJ whole genome shotgun (WGS) entry which is preliminary data.</text>
</comment>
<evidence type="ECO:0000259" key="12">
    <source>
        <dbReference type="PROSITE" id="PS50110"/>
    </source>
</evidence>
<evidence type="ECO:0000259" key="11">
    <source>
        <dbReference type="PROSITE" id="PS50109"/>
    </source>
</evidence>
<dbReference type="PROSITE" id="PS50110">
    <property type="entry name" value="RESPONSE_REGULATORY"/>
    <property type="match status" value="1"/>
</dbReference>
<dbReference type="SMART" id="SM00342">
    <property type="entry name" value="HTH_ARAC"/>
    <property type="match status" value="1"/>
</dbReference>
<reference evidence="13" key="2">
    <citation type="submission" date="2021-04" db="EMBL/GenBank/DDBJ databases">
        <authorList>
            <person name="Gilroy R."/>
        </authorList>
    </citation>
    <scope>NUCLEOTIDE SEQUENCE</scope>
    <source>
        <strain evidence="13">5134</strain>
    </source>
</reference>
<keyword evidence="6" id="KW-0804">Transcription</keyword>
<dbReference type="Pfam" id="PF00072">
    <property type="entry name" value="Response_reg"/>
    <property type="match status" value="1"/>
</dbReference>
<evidence type="ECO:0000313" key="13">
    <source>
        <dbReference type="EMBL" id="HIY67964.1"/>
    </source>
</evidence>
<dbReference type="InterPro" id="IPR001789">
    <property type="entry name" value="Sig_transdc_resp-reg_receiver"/>
</dbReference>
<evidence type="ECO:0000256" key="7">
    <source>
        <dbReference type="PROSITE-ProRule" id="PRU00169"/>
    </source>
</evidence>
<comment type="catalytic activity">
    <reaction evidence="1">
        <text>ATP + protein L-histidine = ADP + protein N-phospho-L-histidine.</text>
        <dbReference type="EC" id="2.7.13.3"/>
    </reaction>
</comment>
<keyword evidence="9" id="KW-0732">Signal</keyword>
<dbReference type="InterPro" id="IPR011110">
    <property type="entry name" value="Reg_prop"/>
</dbReference>
<dbReference type="SMART" id="SM00387">
    <property type="entry name" value="HATPase_c"/>
    <property type="match status" value="1"/>
</dbReference>
<dbReference type="InterPro" id="IPR036890">
    <property type="entry name" value="HATPase_C_sf"/>
</dbReference>
<dbReference type="InterPro" id="IPR009057">
    <property type="entry name" value="Homeodomain-like_sf"/>
</dbReference>
<evidence type="ECO:0000256" key="3">
    <source>
        <dbReference type="ARBA" id="ARBA00022553"/>
    </source>
</evidence>
<dbReference type="GO" id="GO:0043565">
    <property type="term" value="F:sequence-specific DNA binding"/>
    <property type="evidence" value="ECO:0007669"/>
    <property type="project" value="InterPro"/>
</dbReference>
<feature type="chain" id="PRO_5039022134" description="histidine kinase" evidence="9">
    <location>
        <begin position="19"/>
        <end position="1324"/>
    </location>
</feature>
<dbReference type="InterPro" id="IPR003594">
    <property type="entry name" value="HATPase_dom"/>
</dbReference>
<accession>A0A9D1YY34</accession>
<feature type="domain" description="Response regulatory" evidence="12">
    <location>
        <begin position="1075"/>
        <end position="1190"/>
    </location>
</feature>
<protein>
    <recommendedName>
        <fullName evidence="2">histidine kinase</fullName>
        <ecNumber evidence="2">2.7.13.3</ecNumber>
    </recommendedName>
</protein>
<proteinExistence type="predicted"/>
<dbReference type="SMART" id="SM00448">
    <property type="entry name" value="REC"/>
    <property type="match status" value="1"/>
</dbReference>
<dbReference type="GO" id="GO:0003700">
    <property type="term" value="F:DNA-binding transcription factor activity"/>
    <property type="evidence" value="ECO:0007669"/>
    <property type="project" value="InterPro"/>
</dbReference>
<dbReference type="SUPFAM" id="SSF55874">
    <property type="entry name" value="ATPase domain of HSP90 chaperone/DNA topoisomerase II/histidine kinase"/>
    <property type="match status" value="1"/>
</dbReference>
<name>A0A9D1YY34_9BACT</name>
<evidence type="ECO:0000256" key="4">
    <source>
        <dbReference type="ARBA" id="ARBA00023015"/>
    </source>
</evidence>
<dbReference type="Gene3D" id="3.30.565.10">
    <property type="entry name" value="Histidine kinase-like ATPase, C-terminal domain"/>
    <property type="match status" value="1"/>
</dbReference>
<gene>
    <name evidence="13" type="ORF">H9828_00945</name>
</gene>
<keyword evidence="5" id="KW-0238">DNA-binding</keyword>
<evidence type="ECO:0000256" key="9">
    <source>
        <dbReference type="SAM" id="SignalP"/>
    </source>
</evidence>
<dbReference type="PROSITE" id="PS00041">
    <property type="entry name" value="HTH_ARAC_FAMILY_1"/>
    <property type="match status" value="1"/>
</dbReference>
<keyword evidence="8" id="KW-0812">Transmembrane</keyword>
<feature type="transmembrane region" description="Helical" evidence="8">
    <location>
        <begin position="774"/>
        <end position="798"/>
    </location>
</feature>
<evidence type="ECO:0000259" key="10">
    <source>
        <dbReference type="PROSITE" id="PS01124"/>
    </source>
</evidence>
<evidence type="ECO:0000256" key="6">
    <source>
        <dbReference type="ARBA" id="ARBA00023163"/>
    </source>
</evidence>
<evidence type="ECO:0000256" key="1">
    <source>
        <dbReference type="ARBA" id="ARBA00000085"/>
    </source>
</evidence>
<dbReference type="Pfam" id="PF02518">
    <property type="entry name" value="HATPase_c"/>
    <property type="match status" value="1"/>
</dbReference>
<feature type="domain" description="Histidine kinase" evidence="11">
    <location>
        <begin position="832"/>
        <end position="1044"/>
    </location>
</feature>
<dbReference type="Pfam" id="PF00512">
    <property type="entry name" value="HisKA"/>
    <property type="match status" value="1"/>
</dbReference>
<dbReference type="EC" id="2.7.13.3" evidence="2"/>
<dbReference type="InterPro" id="IPR011047">
    <property type="entry name" value="Quinoprotein_ADH-like_sf"/>
</dbReference>
<keyword evidence="8" id="KW-0472">Membrane</keyword>
<dbReference type="InterPro" id="IPR013783">
    <property type="entry name" value="Ig-like_fold"/>
</dbReference>
<dbReference type="InterPro" id="IPR005467">
    <property type="entry name" value="His_kinase_dom"/>
</dbReference>
<evidence type="ECO:0000256" key="8">
    <source>
        <dbReference type="SAM" id="Phobius"/>
    </source>
</evidence>
<dbReference type="PANTHER" id="PTHR43547">
    <property type="entry name" value="TWO-COMPONENT HISTIDINE KINASE"/>
    <property type="match status" value="1"/>
</dbReference>
<dbReference type="InterPro" id="IPR004358">
    <property type="entry name" value="Sig_transdc_His_kin-like_C"/>
</dbReference>
<keyword evidence="4" id="KW-0805">Transcription regulation</keyword>
<dbReference type="FunFam" id="1.10.10.60:FF:000284">
    <property type="entry name" value="Two-component system sensor histidine kinase/response regulator"/>
    <property type="match status" value="1"/>
</dbReference>
<dbReference type="Pfam" id="PF07494">
    <property type="entry name" value="Reg_prop"/>
    <property type="match status" value="5"/>
</dbReference>
<dbReference type="Gene3D" id="1.10.10.60">
    <property type="entry name" value="Homeodomain-like"/>
    <property type="match status" value="2"/>
</dbReference>
<dbReference type="PANTHER" id="PTHR43547:SF2">
    <property type="entry name" value="HYBRID SIGNAL TRANSDUCTION HISTIDINE KINASE C"/>
    <property type="match status" value="1"/>
</dbReference>
<dbReference type="SUPFAM" id="SSF63829">
    <property type="entry name" value="Calcium-dependent phosphotriesterase"/>
    <property type="match status" value="1"/>
</dbReference>
<dbReference type="FunFam" id="1.10.287.130:FF:000045">
    <property type="entry name" value="Two-component system sensor histidine kinase/response regulator"/>
    <property type="match status" value="1"/>
</dbReference>
<dbReference type="SUPFAM" id="SSF52172">
    <property type="entry name" value="CheY-like"/>
    <property type="match status" value="1"/>
</dbReference>
<dbReference type="Proteomes" id="UP000886844">
    <property type="component" value="Unassembled WGS sequence"/>
</dbReference>
<dbReference type="InterPro" id="IPR011123">
    <property type="entry name" value="Y_Y_Y"/>
</dbReference>
<dbReference type="Pfam" id="PF07495">
    <property type="entry name" value="Y_Y_Y"/>
    <property type="match status" value="1"/>
</dbReference>
<evidence type="ECO:0000313" key="14">
    <source>
        <dbReference type="Proteomes" id="UP000886844"/>
    </source>
</evidence>
<dbReference type="GO" id="GO:0000155">
    <property type="term" value="F:phosphorelay sensor kinase activity"/>
    <property type="evidence" value="ECO:0007669"/>
    <property type="project" value="InterPro"/>
</dbReference>
<evidence type="ECO:0000256" key="2">
    <source>
        <dbReference type="ARBA" id="ARBA00012438"/>
    </source>
</evidence>
<reference evidence="13" key="1">
    <citation type="journal article" date="2021" name="PeerJ">
        <title>Extensive microbial diversity within the chicken gut microbiome revealed by metagenomics and culture.</title>
        <authorList>
            <person name="Gilroy R."/>
            <person name="Ravi A."/>
            <person name="Getino M."/>
            <person name="Pursley I."/>
            <person name="Horton D.L."/>
            <person name="Alikhan N.F."/>
            <person name="Baker D."/>
            <person name="Gharbi K."/>
            <person name="Hall N."/>
            <person name="Watson M."/>
            <person name="Adriaenssens E.M."/>
            <person name="Foster-Nyarko E."/>
            <person name="Jarju S."/>
            <person name="Secka A."/>
            <person name="Antonio M."/>
            <person name="Oren A."/>
            <person name="Chaudhuri R.R."/>
            <person name="La Ragione R."/>
            <person name="Hildebrand F."/>
            <person name="Pallen M.J."/>
        </authorList>
    </citation>
    <scope>NUCLEOTIDE SEQUENCE</scope>
    <source>
        <strain evidence="13">5134</strain>
    </source>
</reference>
<dbReference type="InterPro" id="IPR036097">
    <property type="entry name" value="HisK_dim/P_sf"/>
</dbReference>
<dbReference type="Pfam" id="PF12833">
    <property type="entry name" value="HTH_18"/>
    <property type="match status" value="1"/>
</dbReference>
<dbReference type="Gene3D" id="2.130.10.10">
    <property type="entry name" value="YVTN repeat-like/Quinoprotein amine dehydrogenase"/>
    <property type="match status" value="2"/>
</dbReference>
<dbReference type="Gene3D" id="3.40.50.2300">
    <property type="match status" value="1"/>
</dbReference>
<evidence type="ECO:0000256" key="5">
    <source>
        <dbReference type="ARBA" id="ARBA00023125"/>
    </source>
</evidence>
<dbReference type="EMBL" id="DXDA01000007">
    <property type="protein sequence ID" value="HIY67964.1"/>
    <property type="molecule type" value="Genomic_DNA"/>
</dbReference>